<name>A0A211ZKT9_9PROT</name>
<dbReference type="InterPro" id="IPR036866">
    <property type="entry name" value="RibonucZ/Hydroxyglut_hydro"/>
</dbReference>
<proteinExistence type="inferred from homology"/>
<comment type="caution">
    <text evidence="3">The sequence shown here is derived from an EMBL/GenBank/DDBJ whole genome shotgun (WGS) entry which is preliminary data.</text>
</comment>
<dbReference type="InterPro" id="IPR001279">
    <property type="entry name" value="Metallo-B-lactamas"/>
</dbReference>
<dbReference type="PANTHER" id="PTHR42951:SF4">
    <property type="entry name" value="ACYL-COENZYME A THIOESTERASE MBLAC2"/>
    <property type="match status" value="1"/>
</dbReference>
<dbReference type="SMART" id="SM00849">
    <property type="entry name" value="Lactamase_B"/>
    <property type="match status" value="1"/>
</dbReference>
<gene>
    <name evidence="3" type="ORF">BWR60_16900</name>
</gene>
<dbReference type="Gene3D" id="3.60.15.10">
    <property type="entry name" value="Ribonuclease Z/Hydroxyacylglutathione hydrolase-like"/>
    <property type="match status" value="1"/>
</dbReference>
<sequence>MQACRRMAAGMLWTKLHPAAHLASRPRIAQILREGRCRAADRPSRHPRTDMPVPAPSRRAFLHGCAAGLSLALIRPALAQDAETPPPLGFRELTDGIWLHTSWRKGDQGWIPSNGLALIGPEEALLIDGAWTPAQTVALLERVAQAAPNRPVNLVVTHAHDDRLAGLAAVHARGGWSLGRDETVKEAAGTATIQRSWSGESTTVTGGGRAVELFYPGPADTRDNTVAFLPDSALLFGGCMVRGAEQANLVSTPDSDICRWPQSVEAVIARYGKAAKTVVPDQGEPGDAGLLTHTHQLAKAEAAKSCSPAG</sequence>
<dbReference type="InterPro" id="IPR050855">
    <property type="entry name" value="NDM-1-like"/>
</dbReference>
<comment type="similarity">
    <text evidence="1">Belongs to the metallo-beta-lactamase superfamily. Class-B beta-lactamase family.</text>
</comment>
<dbReference type="Pfam" id="PF00753">
    <property type="entry name" value="Lactamase_B"/>
    <property type="match status" value="1"/>
</dbReference>
<reference evidence="4" key="1">
    <citation type="submission" date="2017-05" db="EMBL/GenBank/DDBJ databases">
        <authorList>
            <person name="Macchi M."/>
            <person name="Festa S."/>
            <person name="Coppotelli B.M."/>
            <person name="Morelli I.S."/>
        </authorList>
    </citation>
    <scope>NUCLEOTIDE SEQUENCE [LARGE SCALE GENOMIC DNA]</scope>
    <source>
        <strain evidence="4">I</strain>
    </source>
</reference>
<organism evidence="3 4">
    <name type="scientific">Inquilinus limosus</name>
    <dbReference type="NCBI Taxonomy" id="171674"/>
    <lineage>
        <taxon>Bacteria</taxon>
        <taxon>Pseudomonadati</taxon>
        <taxon>Pseudomonadota</taxon>
        <taxon>Alphaproteobacteria</taxon>
        <taxon>Rhodospirillales</taxon>
        <taxon>Rhodospirillaceae</taxon>
        <taxon>Inquilinus</taxon>
    </lineage>
</organism>
<keyword evidence="4" id="KW-1185">Reference proteome</keyword>
<dbReference type="AlphaFoldDB" id="A0A211ZKT9"/>
<dbReference type="PANTHER" id="PTHR42951">
    <property type="entry name" value="METALLO-BETA-LACTAMASE DOMAIN-CONTAINING"/>
    <property type="match status" value="1"/>
</dbReference>
<protein>
    <recommendedName>
        <fullName evidence="2">Metallo-beta-lactamase domain-containing protein</fullName>
    </recommendedName>
</protein>
<dbReference type="Proteomes" id="UP000196655">
    <property type="component" value="Unassembled WGS sequence"/>
</dbReference>
<evidence type="ECO:0000313" key="4">
    <source>
        <dbReference type="Proteomes" id="UP000196655"/>
    </source>
</evidence>
<evidence type="ECO:0000313" key="3">
    <source>
        <dbReference type="EMBL" id="OWJ65905.1"/>
    </source>
</evidence>
<accession>A0A211ZKT9</accession>
<dbReference type="STRING" id="1122125.GCA_000423185_06087"/>
<dbReference type="OrthoDB" id="420651at2"/>
<feature type="domain" description="Metallo-beta-lactamase" evidence="2">
    <location>
        <begin position="112"/>
        <end position="282"/>
    </location>
</feature>
<dbReference type="EMBL" id="NHON01000030">
    <property type="protein sequence ID" value="OWJ65905.1"/>
    <property type="molecule type" value="Genomic_DNA"/>
</dbReference>
<evidence type="ECO:0000256" key="1">
    <source>
        <dbReference type="ARBA" id="ARBA00005250"/>
    </source>
</evidence>
<dbReference type="GO" id="GO:0017001">
    <property type="term" value="P:antibiotic catabolic process"/>
    <property type="evidence" value="ECO:0007669"/>
    <property type="project" value="UniProtKB-ARBA"/>
</dbReference>
<dbReference type="SUPFAM" id="SSF56281">
    <property type="entry name" value="Metallo-hydrolase/oxidoreductase"/>
    <property type="match status" value="1"/>
</dbReference>
<evidence type="ECO:0000259" key="2">
    <source>
        <dbReference type="SMART" id="SM00849"/>
    </source>
</evidence>